<gene>
    <name evidence="4" type="ORF">NCGR_LOCUS11990</name>
</gene>
<organism evidence="4 5">
    <name type="scientific">Miscanthus lutarioriparius</name>
    <dbReference type="NCBI Taxonomy" id="422564"/>
    <lineage>
        <taxon>Eukaryota</taxon>
        <taxon>Viridiplantae</taxon>
        <taxon>Streptophyta</taxon>
        <taxon>Embryophyta</taxon>
        <taxon>Tracheophyta</taxon>
        <taxon>Spermatophyta</taxon>
        <taxon>Magnoliopsida</taxon>
        <taxon>Liliopsida</taxon>
        <taxon>Poales</taxon>
        <taxon>Poaceae</taxon>
        <taxon>PACMAD clade</taxon>
        <taxon>Panicoideae</taxon>
        <taxon>Andropogonodae</taxon>
        <taxon>Andropogoneae</taxon>
        <taxon>Saccharinae</taxon>
        <taxon>Miscanthus</taxon>
    </lineage>
</organism>
<dbReference type="PANTHER" id="PTHR31973">
    <property type="entry name" value="POLYPROTEIN, PUTATIVE-RELATED"/>
    <property type="match status" value="1"/>
</dbReference>
<evidence type="ECO:0000259" key="3">
    <source>
        <dbReference type="Pfam" id="PF26130"/>
    </source>
</evidence>
<feature type="region of interest" description="Disordered" evidence="1">
    <location>
        <begin position="167"/>
        <end position="211"/>
    </location>
</feature>
<proteinExistence type="predicted"/>
<dbReference type="InterPro" id="IPR004332">
    <property type="entry name" value="Transposase_MuDR"/>
</dbReference>
<reference evidence="4" key="1">
    <citation type="submission" date="2020-10" db="EMBL/GenBank/DDBJ databases">
        <authorList>
            <person name="Han B."/>
            <person name="Lu T."/>
            <person name="Zhao Q."/>
            <person name="Huang X."/>
            <person name="Zhao Y."/>
        </authorList>
    </citation>
    <scope>NUCLEOTIDE SEQUENCE</scope>
</reference>
<dbReference type="Proteomes" id="UP000604825">
    <property type="component" value="Unassembled WGS sequence"/>
</dbReference>
<comment type="caution">
    <text evidence="4">The sequence shown here is derived from an EMBL/GenBank/DDBJ whole genome shotgun (WGS) entry which is preliminary data.</text>
</comment>
<name>A0A811N4I5_9POAL</name>
<keyword evidence="5" id="KW-1185">Reference proteome</keyword>
<sequence length="447" mass="51389">MAKDLEESQCKQLTLLRKRFHFGGSFVNIDGLIIYVGGENAMSYIDSDKISLPEIKGHLEDHFKIDNVARMHWLKPGRELSNGPLLLVDDGSCKLMADQTTDGEIEDIYVEELAAQEIKVDQVFDDKAEEIGGAEEEWIYISPQRNCRMRMKKKVAMRKKIVTLLKNKGGGNEEEDCDSADEQGGNHGSDDTSDEEYKQPTDEDSSAEDEEVIELRRFAKEIKRNIKAKKFGLHGSPICDSSDEYSYEENSEGETKRWKSQQNRYDSKAPIHVFALGMAFRCSRQYKKALIKYGLKTHRHLNFIKDEKTRVRAICTWTSCNWLIYGSKTSRSEWFKVVRFDDVHTCPPRRDNKLVTSTRIAKHYYNQIRDNPTWKVDLIKQAVLKDFLDDVSLSKCKRAKSLVLNAALDSMKGEYTRAYDYKAELLRSNPGSTVVVCLNAEFEERKV</sequence>
<accession>A0A811N4I5</accession>
<dbReference type="PANTHER" id="PTHR31973:SF187">
    <property type="entry name" value="MUTATOR TRANSPOSASE MUDRA PROTEIN"/>
    <property type="match status" value="1"/>
</dbReference>
<evidence type="ECO:0000259" key="2">
    <source>
        <dbReference type="Pfam" id="PF03108"/>
    </source>
</evidence>
<dbReference type="OrthoDB" id="681844at2759"/>
<evidence type="ECO:0000313" key="4">
    <source>
        <dbReference type="EMBL" id="CAD6218062.1"/>
    </source>
</evidence>
<evidence type="ECO:0000256" key="1">
    <source>
        <dbReference type="SAM" id="MobiDB-lite"/>
    </source>
</evidence>
<feature type="compositionally biased region" description="Acidic residues" evidence="1">
    <location>
        <begin position="172"/>
        <end position="181"/>
    </location>
</feature>
<dbReference type="EMBL" id="CAJGYO010000003">
    <property type="protein sequence ID" value="CAD6218062.1"/>
    <property type="molecule type" value="Genomic_DNA"/>
</dbReference>
<feature type="domain" description="PB1-like" evidence="3">
    <location>
        <begin position="19"/>
        <end position="111"/>
    </location>
</feature>
<evidence type="ECO:0008006" key="6">
    <source>
        <dbReference type="Google" id="ProtNLM"/>
    </source>
</evidence>
<feature type="domain" description="Transposase MuDR plant" evidence="2">
    <location>
        <begin position="275"/>
        <end position="336"/>
    </location>
</feature>
<dbReference type="Pfam" id="PF03108">
    <property type="entry name" value="DBD_Tnp_Mut"/>
    <property type="match status" value="1"/>
</dbReference>
<dbReference type="InterPro" id="IPR058594">
    <property type="entry name" value="PB1-like_dom_pln"/>
</dbReference>
<dbReference type="AlphaFoldDB" id="A0A811N4I5"/>
<dbReference type="Pfam" id="PF26130">
    <property type="entry name" value="PB1-like"/>
    <property type="match status" value="1"/>
</dbReference>
<feature type="compositionally biased region" description="Acidic residues" evidence="1">
    <location>
        <begin position="202"/>
        <end position="211"/>
    </location>
</feature>
<evidence type="ECO:0000313" key="5">
    <source>
        <dbReference type="Proteomes" id="UP000604825"/>
    </source>
</evidence>
<protein>
    <recommendedName>
        <fullName evidence="6">Transposase MuDR plant domain-containing protein</fullName>
    </recommendedName>
</protein>